<evidence type="ECO:0000256" key="1">
    <source>
        <dbReference type="SAM" id="MobiDB-lite"/>
    </source>
</evidence>
<dbReference type="PANTHER" id="PTHR35158:SF1">
    <property type="entry name" value="CDNA SEQUENCE CN725425"/>
    <property type="match status" value="1"/>
</dbReference>
<keyword evidence="3" id="KW-1185">Reference proteome</keyword>
<dbReference type="Proteomes" id="UP001221898">
    <property type="component" value="Unassembled WGS sequence"/>
</dbReference>
<feature type="region of interest" description="Disordered" evidence="1">
    <location>
        <begin position="79"/>
        <end position="102"/>
    </location>
</feature>
<gene>
    <name evidence="2" type="ORF">AAFF_G00281070</name>
</gene>
<proteinExistence type="predicted"/>
<protein>
    <submittedName>
        <fullName evidence="2">Uncharacterized protein</fullName>
    </submittedName>
</protein>
<comment type="caution">
    <text evidence="2">The sequence shown here is derived from an EMBL/GenBank/DDBJ whole genome shotgun (WGS) entry which is preliminary data.</text>
</comment>
<evidence type="ECO:0000313" key="2">
    <source>
        <dbReference type="EMBL" id="KAJ8372600.1"/>
    </source>
</evidence>
<dbReference type="AlphaFoldDB" id="A0AAD7RAK5"/>
<accession>A0AAD7RAK5</accession>
<dbReference type="EMBL" id="JAINUG010000394">
    <property type="protein sequence ID" value="KAJ8372600.1"/>
    <property type="molecule type" value="Genomic_DNA"/>
</dbReference>
<dbReference type="InterPro" id="IPR027883">
    <property type="entry name" value="Redic1-like"/>
</dbReference>
<feature type="region of interest" description="Disordered" evidence="1">
    <location>
        <begin position="184"/>
        <end position="250"/>
    </location>
</feature>
<sequence>MNWVGGSRNRVMLKSDARKQREFFEKKKMQEKIKNLGLTAGTQRPVTGSMDLVTLFIVNQIAAKKDTKNNHKVTHLSQEKGALGSTNEDPLELPMSPCSPSRLSLVESQPQYSVQTLGFRKRKHYLSDLHNNRQLSPVLESNFSDCSASDYRHVLSDTHSPFSSATPGSSSGRFLVGQRGEFKPFSQPREVRQGDPWLTVSHGSQLKVQNPPVSRDNFDSKESSHPDKEEKHETALMGFVNEEYRSKGKH</sequence>
<organism evidence="2 3">
    <name type="scientific">Aldrovandia affinis</name>
    <dbReference type="NCBI Taxonomy" id="143900"/>
    <lineage>
        <taxon>Eukaryota</taxon>
        <taxon>Metazoa</taxon>
        <taxon>Chordata</taxon>
        <taxon>Craniata</taxon>
        <taxon>Vertebrata</taxon>
        <taxon>Euteleostomi</taxon>
        <taxon>Actinopterygii</taxon>
        <taxon>Neopterygii</taxon>
        <taxon>Teleostei</taxon>
        <taxon>Notacanthiformes</taxon>
        <taxon>Halosauridae</taxon>
        <taxon>Aldrovandia</taxon>
    </lineage>
</organism>
<name>A0AAD7RAK5_9TELE</name>
<feature type="compositionally biased region" description="Polar residues" evidence="1">
    <location>
        <begin position="201"/>
        <end position="212"/>
    </location>
</feature>
<feature type="compositionally biased region" description="Basic and acidic residues" evidence="1">
    <location>
        <begin position="216"/>
        <end position="234"/>
    </location>
</feature>
<reference evidence="2" key="1">
    <citation type="journal article" date="2023" name="Science">
        <title>Genome structures resolve the early diversification of teleost fishes.</title>
        <authorList>
            <person name="Parey E."/>
            <person name="Louis A."/>
            <person name="Montfort J."/>
            <person name="Bouchez O."/>
            <person name="Roques C."/>
            <person name="Iampietro C."/>
            <person name="Lluch J."/>
            <person name="Castinel A."/>
            <person name="Donnadieu C."/>
            <person name="Desvignes T."/>
            <person name="Floi Bucao C."/>
            <person name="Jouanno E."/>
            <person name="Wen M."/>
            <person name="Mejri S."/>
            <person name="Dirks R."/>
            <person name="Jansen H."/>
            <person name="Henkel C."/>
            <person name="Chen W.J."/>
            <person name="Zahm M."/>
            <person name="Cabau C."/>
            <person name="Klopp C."/>
            <person name="Thompson A.W."/>
            <person name="Robinson-Rechavi M."/>
            <person name="Braasch I."/>
            <person name="Lecointre G."/>
            <person name="Bobe J."/>
            <person name="Postlethwait J.H."/>
            <person name="Berthelot C."/>
            <person name="Roest Crollius H."/>
            <person name="Guiguen Y."/>
        </authorList>
    </citation>
    <scope>NUCLEOTIDE SEQUENCE</scope>
    <source>
        <strain evidence="2">NC1722</strain>
    </source>
</reference>
<dbReference type="PANTHER" id="PTHR35158">
    <property type="entry name" value="CDNA SEQUENCE CN725425"/>
    <property type="match status" value="1"/>
</dbReference>
<evidence type="ECO:0000313" key="3">
    <source>
        <dbReference type="Proteomes" id="UP001221898"/>
    </source>
</evidence>